<dbReference type="Proteomes" id="UP000515406">
    <property type="component" value="Plasmid CFBP498_p41"/>
</dbReference>
<dbReference type="RefSeq" id="WP_154845108.1">
    <property type="nucleotide sequence ID" value="NZ_JAJTZF010000128.1"/>
</dbReference>
<name>A0A6V7FP21_9XANT</name>
<reference evidence="1 3" key="1">
    <citation type="submission" date="2020-07" db="EMBL/GenBank/DDBJ databases">
        <authorList>
            <person name="Pothier F. J."/>
        </authorList>
    </citation>
    <scope>NUCLEOTIDE SEQUENCE [LARGE SCALE GENOMIC DNA]</scope>
    <source>
        <strain evidence="1 3">CFBP 498</strain>
        <plasmid evidence="1 3">CFBP498_p41</plasmid>
    </source>
</reference>
<evidence type="ECO:0000313" key="1">
    <source>
        <dbReference type="EMBL" id="CAD0365009.1"/>
    </source>
</evidence>
<dbReference type="EMBL" id="LR828260">
    <property type="protein sequence ID" value="CAD0365008.1"/>
    <property type="molecule type" value="Genomic_DNA"/>
</dbReference>
<gene>
    <name evidence="1" type="ORF">CFBP498_50920</name>
    <name evidence="2" type="ORF">R4K57_20495</name>
</gene>
<organism evidence="1 3">
    <name type="scientific">Xanthomonas hortorum pv. vitians</name>
    <dbReference type="NCBI Taxonomy" id="83224"/>
    <lineage>
        <taxon>Bacteria</taxon>
        <taxon>Pseudomonadati</taxon>
        <taxon>Pseudomonadota</taxon>
        <taxon>Gammaproteobacteria</taxon>
        <taxon>Lysobacterales</taxon>
        <taxon>Lysobacteraceae</taxon>
        <taxon>Xanthomonas</taxon>
    </lineage>
</organism>
<reference evidence="2 4" key="2">
    <citation type="submission" date="2023-10" db="EMBL/GenBank/DDBJ databases">
        <title>A new tool for lettuce pathogen research.</title>
        <authorList>
            <person name="Horton K.N."/>
            <person name="Cseke L.J."/>
            <person name="Badiwe M."/>
            <person name="Tesfaye D."/>
            <person name="Klein A."/>
            <person name="Su J."/>
            <person name="Potnis N."/>
            <person name="Gassmann W."/>
        </authorList>
    </citation>
    <scope>NUCLEOTIDE SEQUENCE [LARGE SCALE GENOMIC DNA]</scope>
    <source>
        <strain evidence="2 4">JSKH1901</strain>
    </source>
</reference>
<evidence type="ECO:0000313" key="2">
    <source>
        <dbReference type="EMBL" id="MDV7250729.1"/>
    </source>
</evidence>
<dbReference type="EMBL" id="LR828260">
    <property type="protein sequence ID" value="CAD0365009.1"/>
    <property type="molecule type" value="Genomic_DNA"/>
</dbReference>
<dbReference type="AlphaFoldDB" id="A0A6V7FP21"/>
<dbReference type="Proteomes" id="UP001187425">
    <property type="component" value="Unassembled WGS sequence"/>
</dbReference>
<evidence type="ECO:0000313" key="3">
    <source>
        <dbReference type="Proteomes" id="UP000515406"/>
    </source>
</evidence>
<proteinExistence type="predicted"/>
<sequence length="66" mass="7730">MHTARWETETDWYEAAVFLDLFWGGKGSRRHGQPVEIADSEALAQARLAELDRERQRRKPAYSRIV</sequence>
<keyword evidence="3" id="KW-1185">Reference proteome</keyword>
<evidence type="ECO:0000313" key="4">
    <source>
        <dbReference type="Proteomes" id="UP001187425"/>
    </source>
</evidence>
<accession>A0A6V7FP21</accession>
<dbReference type="EMBL" id="JAWMQI010000107">
    <property type="protein sequence ID" value="MDV7250729.1"/>
    <property type="molecule type" value="Genomic_DNA"/>
</dbReference>
<keyword evidence="1" id="KW-0614">Plasmid</keyword>
<protein>
    <recommendedName>
        <fullName evidence="5">WGR domain-containing protein</fullName>
    </recommendedName>
</protein>
<evidence type="ECO:0008006" key="5">
    <source>
        <dbReference type="Google" id="ProtNLM"/>
    </source>
</evidence>
<geneLocation type="plasmid" evidence="1 3">
    <name>CFBP498_p41</name>
</geneLocation>